<evidence type="ECO:0000259" key="3">
    <source>
        <dbReference type="PROSITE" id="PS50157"/>
    </source>
</evidence>
<feature type="compositionally biased region" description="Basic and acidic residues" evidence="2">
    <location>
        <begin position="137"/>
        <end position="154"/>
    </location>
</feature>
<dbReference type="SUPFAM" id="SSF57667">
    <property type="entry name" value="beta-beta-alpha zinc fingers"/>
    <property type="match status" value="1"/>
</dbReference>
<dbReference type="AlphaFoldDB" id="A0A1B6L3X7"/>
<dbReference type="InterPro" id="IPR036236">
    <property type="entry name" value="Znf_C2H2_sf"/>
</dbReference>
<sequence>MDSDLRQTEKEASSTVEKVRSKVSDEEFVNIVHKMRILYGEDCLENTKVNSLISTCNQSSELSKNVEVLHKSNIKEELNLKDSRLCEKSTVLNSNQEETNISIMNEVSEPVVATTDTIEDPAVNGNCQNVDSTNASKTDDSHEETSDPSDSDFKANLKFESGTDKLTFIAEQEKCFESNASDSDELCILECYLNKKCEDSQINKCGFPTGALETQDMVCNVCDKQFSCSFVMQQHKYSHFGAVTKACYICHQVIPSAEALWIHSSEQHPDEKNEHKKSPKCQSYEPHKDFDCESCLATFPSEQKLNLH</sequence>
<protein>
    <recommendedName>
        <fullName evidence="3">C2H2-type domain-containing protein</fullName>
    </recommendedName>
</protein>
<evidence type="ECO:0000313" key="4">
    <source>
        <dbReference type="EMBL" id="JAT18388.1"/>
    </source>
</evidence>
<evidence type="ECO:0000256" key="1">
    <source>
        <dbReference type="PROSITE-ProRule" id="PRU00042"/>
    </source>
</evidence>
<reference evidence="4" key="1">
    <citation type="submission" date="2015-11" db="EMBL/GenBank/DDBJ databases">
        <title>De novo transcriptome assembly of four potential Pierce s Disease insect vectors from Arizona vineyards.</title>
        <authorList>
            <person name="Tassone E.E."/>
        </authorList>
    </citation>
    <scope>NUCLEOTIDE SEQUENCE</scope>
</reference>
<dbReference type="PROSITE" id="PS00028">
    <property type="entry name" value="ZINC_FINGER_C2H2_1"/>
    <property type="match status" value="2"/>
</dbReference>
<keyword evidence="1" id="KW-0862">Zinc</keyword>
<organism evidence="4">
    <name type="scientific">Graphocephala atropunctata</name>
    <dbReference type="NCBI Taxonomy" id="36148"/>
    <lineage>
        <taxon>Eukaryota</taxon>
        <taxon>Metazoa</taxon>
        <taxon>Ecdysozoa</taxon>
        <taxon>Arthropoda</taxon>
        <taxon>Hexapoda</taxon>
        <taxon>Insecta</taxon>
        <taxon>Pterygota</taxon>
        <taxon>Neoptera</taxon>
        <taxon>Paraneoptera</taxon>
        <taxon>Hemiptera</taxon>
        <taxon>Auchenorrhyncha</taxon>
        <taxon>Membracoidea</taxon>
        <taxon>Cicadellidae</taxon>
        <taxon>Cicadellinae</taxon>
        <taxon>Cicadellini</taxon>
        <taxon>Graphocephala</taxon>
    </lineage>
</organism>
<dbReference type="EMBL" id="GEBQ01021589">
    <property type="protein sequence ID" value="JAT18388.1"/>
    <property type="molecule type" value="Transcribed_RNA"/>
</dbReference>
<feature type="region of interest" description="Disordered" evidence="2">
    <location>
        <begin position="122"/>
        <end position="154"/>
    </location>
</feature>
<dbReference type="Gene3D" id="3.30.160.60">
    <property type="entry name" value="Classic Zinc Finger"/>
    <property type="match status" value="1"/>
</dbReference>
<feature type="domain" description="C2H2-type" evidence="3">
    <location>
        <begin position="217"/>
        <end position="244"/>
    </location>
</feature>
<feature type="non-terminal residue" evidence="4">
    <location>
        <position position="308"/>
    </location>
</feature>
<dbReference type="InterPro" id="IPR013087">
    <property type="entry name" value="Znf_C2H2_type"/>
</dbReference>
<feature type="compositionally biased region" description="Polar residues" evidence="2">
    <location>
        <begin position="125"/>
        <end position="136"/>
    </location>
</feature>
<keyword evidence="1" id="KW-0863">Zinc-finger</keyword>
<keyword evidence="1" id="KW-0479">Metal-binding</keyword>
<evidence type="ECO:0000256" key="2">
    <source>
        <dbReference type="SAM" id="MobiDB-lite"/>
    </source>
</evidence>
<dbReference type="GO" id="GO:0008270">
    <property type="term" value="F:zinc ion binding"/>
    <property type="evidence" value="ECO:0007669"/>
    <property type="project" value="UniProtKB-KW"/>
</dbReference>
<proteinExistence type="predicted"/>
<accession>A0A1B6L3X7</accession>
<gene>
    <name evidence="4" type="ORF">g.27245</name>
</gene>
<dbReference type="PROSITE" id="PS50157">
    <property type="entry name" value="ZINC_FINGER_C2H2_2"/>
    <property type="match status" value="1"/>
</dbReference>
<name>A0A1B6L3X7_9HEMI</name>